<dbReference type="AlphaFoldDB" id="A0A2N9IQ21"/>
<name>A0A2N9IQ21_FAGSY</name>
<proteinExistence type="predicted"/>
<dbReference type="EMBL" id="OIVN01006154">
    <property type="protein sequence ID" value="SPD26384.1"/>
    <property type="molecule type" value="Genomic_DNA"/>
</dbReference>
<evidence type="ECO:0000313" key="1">
    <source>
        <dbReference type="EMBL" id="SPD26384.1"/>
    </source>
</evidence>
<gene>
    <name evidence="1" type="ORF">FSB_LOCUS54266</name>
</gene>
<sequence length="157" mass="17468">MTQIPRCEMHHAYREANRVADALARIGCFQSDAFVLYDYPPAQVDVLLELDVSELTPEFEEEPAFGVRDFSITGFGTTKMEISQFPWDLLLFSFGSVSLSLCSPSSDSRSLFSHSSSGSAESSSASSEDFEDNGVRVFLEEWVMRWGLRGNFGKRGG</sequence>
<reference evidence="1" key="1">
    <citation type="submission" date="2018-02" db="EMBL/GenBank/DDBJ databases">
        <authorList>
            <person name="Cohen D.B."/>
            <person name="Kent A.D."/>
        </authorList>
    </citation>
    <scope>NUCLEOTIDE SEQUENCE</scope>
</reference>
<accession>A0A2N9IQ21</accession>
<protein>
    <submittedName>
        <fullName evidence="1">Uncharacterized protein</fullName>
    </submittedName>
</protein>
<organism evidence="1">
    <name type="scientific">Fagus sylvatica</name>
    <name type="common">Beechnut</name>
    <dbReference type="NCBI Taxonomy" id="28930"/>
    <lineage>
        <taxon>Eukaryota</taxon>
        <taxon>Viridiplantae</taxon>
        <taxon>Streptophyta</taxon>
        <taxon>Embryophyta</taxon>
        <taxon>Tracheophyta</taxon>
        <taxon>Spermatophyta</taxon>
        <taxon>Magnoliopsida</taxon>
        <taxon>eudicotyledons</taxon>
        <taxon>Gunneridae</taxon>
        <taxon>Pentapetalae</taxon>
        <taxon>rosids</taxon>
        <taxon>fabids</taxon>
        <taxon>Fagales</taxon>
        <taxon>Fagaceae</taxon>
        <taxon>Fagus</taxon>
    </lineage>
</organism>